<sequence length="164" mass="18812">MRLLLFGILALCLKQCGYPQSSIEKTLDQLNKGSVPYIQPKEVQQDNALVLLDTRKKEEFEVSALPGAHWVGYQQFDLEEFEKQWPDKSTPVVVYCSVGVRSEDIGEELMAAGYTQVRNLYGGIFLWKNQDLPVVDSLQQQTQRVHAFDKRWGKLLTKGEKVYE</sequence>
<keyword evidence="3" id="KW-1185">Reference proteome</keyword>
<evidence type="ECO:0000313" key="3">
    <source>
        <dbReference type="Proteomes" id="UP000239366"/>
    </source>
</evidence>
<comment type="caution">
    <text evidence="2">The sequence shown here is derived from an EMBL/GenBank/DDBJ whole genome shotgun (WGS) entry which is preliminary data.</text>
</comment>
<dbReference type="InterPro" id="IPR001763">
    <property type="entry name" value="Rhodanese-like_dom"/>
</dbReference>
<name>A0A2S7TAB6_9FLAO</name>
<dbReference type="CDD" id="cd00158">
    <property type="entry name" value="RHOD"/>
    <property type="match status" value="1"/>
</dbReference>
<dbReference type="PANTHER" id="PTHR43031">
    <property type="entry name" value="FAD-DEPENDENT OXIDOREDUCTASE"/>
    <property type="match status" value="1"/>
</dbReference>
<evidence type="ECO:0000313" key="2">
    <source>
        <dbReference type="EMBL" id="PQJ16511.1"/>
    </source>
</evidence>
<reference evidence="3" key="1">
    <citation type="submission" date="2016-11" db="EMBL/GenBank/DDBJ databases">
        <title>Trade-off between light-utilization and light-protection in marine flavobacteria.</title>
        <authorList>
            <person name="Kumagai Y."/>
            <person name="Yoshizawa S."/>
            <person name="Kogure K."/>
        </authorList>
    </citation>
    <scope>NUCLEOTIDE SEQUENCE [LARGE SCALE GENOMIC DNA]</scope>
    <source>
        <strain evidence="3">SG-18</strain>
    </source>
</reference>
<dbReference type="AlphaFoldDB" id="A0A2S7TAB6"/>
<dbReference type="Gene3D" id="3.40.250.10">
    <property type="entry name" value="Rhodanese-like domain"/>
    <property type="match status" value="1"/>
</dbReference>
<gene>
    <name evidence="2" type="ORF">BST99_13000</name>
</gene>
<dbReference type="SUPFAM" id="SSF52821">
    <property type="entry name" value="Rhodanese/Cell cycle control phosphatase"/>
    <property type="match status" value="1"/>
</dbReference>
<dbReference type="EMBL" id="MQVX01000001">
    <property type="protein sequence ID" value="PQJ16511.1"/>
    <property type="molecule type" value="Genomic_DNA"/>
</dbReference>
<evidence type="ECO:0000259" key="1">
    <source>
        <dbReference type="PROSITE" id="PS50206"/>
    </source>
</evidence>
<protein>
    <recommendedName>
        <fullName evidence="1">Rhodanese domain-containing protein</fullName>
    </recommendedName>
</protein>
<accession>A0A2S7TAB6</accession>
<feature type="domain" description="Rhodanese" evidence="1">
    <location>
        <begin position="45"/>
        <end position="136"/>
    </location>
</feature>
<dbReference type="NCBIfam" id="NF045521">
    <property type="entry name" value="rhoda_near_glyco"/>
    <property type="match status" value="1"/>
</dbReference>
<dbReference type="InterPro" id="IPR036873">
    <property type="entry name" value="Rhodanese-like_dom_sf"/>
</dbReference>
<dbReference type="PANTHER" id="PTHR43031:SF1">
    <property type="entry name" value="PYRIDINE NUCLEOTIDE-DISULPHIDE OXIDOREDUCTASE"/>
    <property type="match status" value="1"/>
</dbReference>
<organism evidence="2 3">
    <name type="scientific">Aureicoccus marinus</name>
    <dbReference type="NCBI Taxonomy" id="754435"/>
    <lineage>
        <taxon>Bacteria</taxon>
        <taxon>Pseudomonadati</taxon>
        <taxon>Bacteroidota</taxon>
        <taxon>Flavobacteriia</taxon>
        <taxon>Flavobacteriales</taxon>
        <taxon>Flavobacteriaceae</taxon>
        <taxon>Aureicoccus</taxon>
    </lineage>
</organism>
<dbReference type="SMART" id="SM00450">
    <property type="entry name" value="RHOD"/>
    <property type="match status" value="1"/>
</dbReference>
<proteinExistence type="predicted"/>
<dbReference type="PROSITE" id="PS50206">
    <property type="entry name" value="RHODANESE_3"/>
    <property type="match status" value="1"/>
</dbReference>
<dbReference type="Proteomes" id="UP000239366">
    <property type="component" value="Unassembled WGS sequence"/>
</dbReference>
<dbReference type="Pfam" id="PF00581">
    <property type="entry name" value="Rhodanese"/>
    <property type="match status" value="1"/>
</dbReference>
<dbReference type="OrthoDB" id="598065at2"/>
<dbReference type="InterPro" id="IPR050229">
    <property type="entry name" value="GlpE_sulfurtransferase"/>
</dbReference>